<keyword evidence="2" id="KW-0328">Glycosyltransferase</keyword>
<dbReference type="EMBL" id="JACHIP010000001">
    <property type="protein sequence ID" value="MBB5055795.1"/>
    <property type="molecule type" value="Genomic_DNA"/>
</dbReference>
<sequence>MKVVQAVFGVFHHFELAHQLRRRGHLQRIYSTWPWARLKREGLPHSIVRTFPPFHTSEYILGRTGHAPPALLSKLAAWNALTFDRYTRFHLSRDPQGYPDAFIAISGAGLLTGAEVQRHGGVFICDRGSTHQRFQDQVVHAEYKRWGLPLPLAKPHILVREEAIYAQANAITVPSTVARRSFIQMGVPAEKVHVIPYGVRLDKFTPAPEPPSQEEFHLLFAGGVSLRKGIPYLLHAFAALRHPHKHLTIVGHISDEIRPLLPRLPTEDVTFTGSLPQPELASLMARSHALVLPSIEEGLALVQGQAMACGCPVIATPATGAEDLFTNGIEGFILPRTENPTQALADRMQHLADDPALQLAMRSAALARVHQLGGWDHYGDLWESLLHTLTHL</sequence>
<dbReference type="RefSeq" id="WP_184213541.1">
    <property type="nucleotide sequence ID" value="NZ_JACHIP010000001.1"/>
</dbReference>
<dbReference type="Pfam" id="PF13692">
    <property type="entry name" value="Glyco_trans_1_4"/>
    <property type="match status" value="1"/>
</dbReference>
<evidence type="ECO:0000256" key="3">
    <source>
        <dbReference type="ARBA" id="ARBA00022679"/>
    </source>
</evidence>
<dbReference type="PANTHER" id="PTHR12526">
    <property type="entry name" value="GLYCOSYLTRANSFERASE"/>
    <property type="match status" value="1"/>
</dbReference>
<dbReference type="PANTHER" id="PTHR12526:SF640">
    <property type="entry name" value="COLANIC ACID BIOSYNTHESIS GLYCOSYLTRANSFERASE WCAL-RELATED"/>
    <property type="match status" value="1"/>
</dbReference>
<dbReference type="AlphaFoldDB" id="A0A7W7Z9J8"/>
<dbReference type="GO" id="GO:0016757">
    <property type="term" value="F:glycosyltransferase activity"/>
    <property type="evidence" value="ECO:0007669"/>
    <property type="project" value="UniProtKB-KW"/>
</dbReference>
<gene>
    <name evidence="5" type="ORF">HDF16_000464</name>
</gene>
<dbReference type="Proteomes" id="UP000540989">
    <property type="component" value="Unassembled WGS sequence"/>
</dbReference>
<dbReference type="Gene3D" id="3.40.50.2000">
    <property type="entry name" value="Glycogen Phosphorylase B"/>
    <property type="match status" value="2"/>
</dbReference>
<name>A0A7W7Z9J8_9BACT</name>
<organism evidence="5 6">
    <name type="scientific">Granulicella aggregans</name>
    <dbReference type="NCBI Taxonomy" id="474949"/>
    <lineage>
        <taxon>Bacteria</taxon>
        <taxon>Pseudomonadati</taxon>
        <taxon>Acidobacteriota</taxon>
        <taxon>Terriglobia</taxon>
        <taxon>Terriglobales</taxon>
        <taxon>Acidobacteriaceae</taxon>
        <taxon>Granulicella</taxon>
    </lineage>
</organism>
<dbReference type="InterPro" id="IPR028098">
    <property type="entry name" value="Glyco_trans_4-like_N"/>
</dbReference>
<keyword evidence="3 5" id="KW-0808">Transferase</keyword>
<feature type="domain" description="Glycosyltransferase subfamily 4-like N-terminal" evidence="4">
    <location>
        <begin position="14"/>
        <end position="202"/>
    </location>
</feature>
<comment type="similarity">
    <text evidence="1">Belongs to the glycosyltransferase group 1 family. Glycosyltransferase 4 subfamily.</text>
</comment>
<comment type="caution">
    <text evidence="5">The sequence shown here is derived from an EMBL/GenBank/DDBJ whole genome shotgun (WGS) entry which is preliminary data.</text>
</comment>
<proteinExistence type="inferred from homology"/>
<reference evidence="5 6" key="1">
    <citation type="submission" date="2020-08" db="EMBL/GenBank/DDBJ databases">
        <title>Genomic Encyclopedia of Type Strains, Phase IV (KMG-V): Genome sequencing to study the core and pangenomes of soil and plant-associated prokaryotes.</title>
        <authorList>
            <person name="Whitman W."/>
        </authorList>
    </citation>
    <scope>NUCLEOTIDE SEQUENCE [LARGE SCALE GENOMIC DNA]</scope>
    <source>
        <strain evidence="5 6">M8UP14</strain>
    </source>
</reference>
<keyword evidence="6" id="KW-1185">Reference proteome</keyword>
<dbReference type="Pfam" id="PF13439">
    <property type="entry name" value="Glyco_transf_4"/>
    <property type="match status" value="1"/>
</dbReference>
<protein>
    <submittedName>
        <fullName evidence="5">Glycosyltransferase involved in cell wall biosynthesis</fullName>
    </submittedName>
</protein>
<evidence type="ECO:0000313" key="5">
    <source>
        <dbReference type="EMBL" id="MBB5055795.1"/>
    </source>
</evidence>
<evidence type="ECO:0000259" key="4">
    <source>
        <dbReference type="Pfam" id="PF13439"/>
    </source>
</evidence>
<evidence type="ECO:0000256" key="1">
    <source>
        <dbReference type="ARBA" id="ARBA00009481"/>
    </source>
</evidence>
<dbReference type="CDD" id="cd03801">
    <property type="entry name" value="GT4_PimA-like"/>
    <property type="match status" value="1"/>
</dbReference>
<dbReference type="SUPFAM" id="SSF53756">
    <property type="entry name" value="UDP-Glycosyltransferase/glycogen phosphorylase"/>
    <property type="match status" value="1"/>
</dbReference>
<evidence type="ECO:0000256" key="2">
    <source>
        <dbReference type="ARBA" id="ARBA00022676"/>
    </source>
</evidence>
<accession>A0A7W7Z9J8</accession>
<evidence type="ECO:0000313" key="6">
    <source>
        <dbReference type="Proteomes" id="UP000540989"/>
    </source>
</evidence>